<protein>
    <submittedName>
        <fullName evidence="1">Uncharacterized protein</fullName>
    </submittedName>
</protein>
<dbReference type="PANTHER" id="PTHR47018:SF1">
    <property type="entry name" value="TESMIN_TSO1-LIKE CXC DOMAIN-CONTAINING PROTEIN"/>
    <property type="match status" value="1"/>
</dbReference>
<dbReference type="EMBL" id="SOYY01000014">
    <property type="protein sequence ID" value="KAA0712401.1"/>
    <property type="molecule type" value="Genomic_DNA"/>
</dbReference>
<proteinExistence type="predicted"/>
<gene>
    <name evidence="1" type="ORF">E1301_Tti018229</name>
</gene>
<evidence type="ECO:0000313" key="2">
    <source>
        <dbReference type="Proteomes" id="UP000324632"/>
    </source>
</evidence>
<reference evidence="1 2" key="1">
    <citation type="journal article" date="2019" name="Mol. Ecol. Resour.">
        <title>Chromosome-level genome assembly of Triplophysa tibetana, a fish adapted to the harsh high-altitude environment of the Tibetan Plateau.</title>
        <authorList>
            <person name="Yang X."/>
            <person name="Liu H."/>
            <person name="Ma Z."/>
            <person name="Zou Y."/>
            <person name="Zou M."/>
            <person name="Mao Y."/>
            <person name="Li X."/>
            <person name="Wang H."/>
            <person name="Chen T."/>
            <person name="Wang W."/>
            <person name="Yang R."/>
        </authorList>
    </citation>
    <scope>NUCLEOTIDE SEQUENCE [LARGE SCALE GENOMIC DNA]</scope>
    <source>
        <strain evidence="1">TTIB1903HZAU</strain>
        <tissue evidence="1">Muscle</tissue>
    </source>
</reference>
<accession>A0A5A9NTQ9</accession>
<dbReference type="AlphaFoldDB" id="A0A5A9NTQ9"/>
<dbReference type="PANTHER" id="PTHR47018">
    <property type="entry name" value="CXC DOMAIN-CONTAINING PROTEIN-RELATED"/>
    <property type="match status" value="1"/>
</dbReference>
<organism evidence="1 2">
    <name type="scientific">Triplophysa tibetana</name>
    <dbReference type="NCBI Taxonomy" id="1572043"/>
    <lineage>
        <taxon>Eukaryota</taxon>
        <taxon>Metazoa</taxon>
        <taxon>Chordata</taxon>
        <taxon>Craniata</taxon>
        <taxon>Vertebrata</taxon>
        <taxon>Euteleostomi</taxon>
        <taxon>Actinopterygii</taxon>
        <taxon>Neopterygii</taxon>
        <taxon>Teleostei</taxon>
        <taxon>Ostariophysi</taxon>
        <taxon>Cypriniformes</taxon>
        <taxon>Nemacheilidae</taxon>
        <taxon>Triplophysa</taxon>
    </lineage>
</organism>
<sequence>MSTEFCVCLSRVSSPGESEDEEMNTTARNAVNAASANHNDMTKVQHLKVDLPPCYHVDGKDLDRFSLWKARLELAVKAFTDAQTQDLATILPTSLKEALAIACKWERAQKVLRLASLPPLNQKTILSPSPTLPSESSSAIVSTKTTSHGDVSSELVTAEKQLLYSLVTIDGVIGGSVLLPCASNKHEHNLQDIDVLWRYNASMNVFTKVKVYSQITVDGVVGRSVFLPCASHINEYKLQDVNVHWRYNASMHVYDKLKARCLEAMRSLPTLAPNIYREFKDGKFTVRQTKGRFSGVWTDMALEKTYNRDAKTKLFTGIIQQPAAMEKYLKVVSEQTKAMAHLEAYDTEHHEDKGSQGAKGGVRKLTDVINIQMVNLFTSEEQDLIKISTGHKATCDDLICAQEKGLEALAAARRTDSDKIAQIKHSTFAAKPKKSMSMAFKAKKVYEEESAVVRSNFHELQGKYLRQLLGNLPNKFDCIHFVGDRYDFSPAESLKGFIHNPLNKDNLLNYTGETWAAQNKSLPTEGCTLILGGIFCDPCRTVLLSADCQVELPELSCEKHDEADTRMFAHIGYSVQPLHHKRAVVVATDRDVIMMCMYYITHMDELQELWVNTIDIFLPVLDSAPNQRKQKRQEEEINQKKRT</sequence>
<evidence type="ECO:0000313" key="1">
    <source>
        <dbReference type="EMBL" id="KAA0712401.1"/>
    </source>
</evidence>
<comment type="caution">
    <text evidence="1">The sequence shown here is derived from an EMBL/GenBank/DDBJ whole genome shotgun (WGS) entry which is preliminary data.</text>
</comment>
<dbReference type="Proteomes" id="UP000324632">
    <property type="component" value="Chromosome 14"/>
</dbReference>
<name>A0A5A9NTQ9_9TELE</name>
<keyword evidence="2" id="KW-1185">Reference proteome</keyword>